<dbReference type="PANTHER" id="PTHR33408">
    <property type="entry name" value="TRANSPOSASE"/>
    <property type="match status" value="1"/>
</dbReference>
<dbReference type="InterPro" id="IPR025668">
    <property type="entry name" value="Tnp_DDE_dom"/>
</dbReference>
<comment type="caution">
    <text evidence="2">The sequence shown here is derived from an EMBL/GenBank/DDBJ whole genome shotgun (WGS) entry which is preliminary data.</text>
</comment>
<sequence length="229" mass="27071">MGDDRNSYSKTDKEATFMRMKEDHMKNGQLKPAYNLQIGTENQFVTNYVFYQDRDDTMTFTSFVELHHKQYGSYPREVCADAGYGSEENYQYMENNHIEAYVKYNYFHKEQKRAFKNNPFLQENLHYNSQQDYFVCPMGQHMRLIGKRKNKTKTGYQTTIHLYEAQNCQGCPLRGQCHKAQGSRILSVNHSLRAYKEKAKERLTSEKGLEHRRKRPIEPEAVFGQIKFG</sequence>
<accession>A0A5J4Q5U6</accession>
<gene>
    <name evidence="2" type="ORF">EZS27_032766</name>
</gene>
<dbReference type="Pfam" id="PF13751">
    <property type="entry name" value="DDE_Tnp_1_6"/>
    <property type="match status" value="1"/>
</dbReference>
<proteinExistence type="predicted"/>
<dbReference type="AlphaFoldDB" id="A0A5J4Q5U6"/>
<reference evidence="2" key="1">
    <citation type="submission" date="2019-03" db="EMBL/GenBank/DDBJ databases">
        <title>Single cell metagenomics reveals metabolic interactions within the superorganism composed of flagellate Streblomastix strix and complex community of Bacteroidetes bacteria on its surface.</title>
        <authorList>
            <person name="Treitli S.C."/>
            <person name="Kolisko M."/>
            <person name="Husnik F."/>
            <person name="Keeling P."/>
            <person name="Hampl V."/>
        </authorList>
    </citation>
    <scope>NUCLEOTIDE SEQUENCE</scope>
    <source>
        <strain evidence="2">STM</strain>
    </source>
</reference>
<organism evidence="2">
    <name type="scientific">termite gut metagenome</name>
    <dbReference type="NCBI Taxonomy" id="433724"/>
    <lineage>
        <taxon>unclassified sequences</taxon>
        <taxon>metagenomes</taxon>
        <taxon>organismal metagenomes</taxon>
    </lineage>
</organism>
<dbReference type="PANTHER" id="PTHR33408:SF2">
    <property type="entry name" value="TRANSPOSASE DDE DOMAIN-CONTAINING PROTEIN"/>
    <property type="match status" value="1"/>
</dbReference>
<feature type="domain" description="Transposase DDE" evidence="1">
    <location>
        <begin position="135"/>
        <end position="227"/>
    </location>
</feature>
<evidence type="ECO:0000313" key="2">
    <source>
        <dbReference type="EMBL" id="KAA6317017.1"/>
    </source>
</evidence>
<evidence type="ECO:0000259" key="1">
    <source>
        <dbReference type="Pfam" id="PF13751"/>
    </source>
</evidence>
<protein>
    <recommendedName>
        <fullName evidence="1">Transposase DDE domain-containing protein</fullName>
    </recommendedName>
</protein>
<dbReference type="EMBL" id="SNRY01004670">
    <property type="protein sequence ID" value="KAA6317017.1"/>
    <property type="molecule type" value="Genomic_DNA"/>
</dbReference>
<name>A0A5J4Q5U6_9ZZZZ</name>